<gene>
    <name evidence="1" type="ORF">FHETE_7178</name>
</gene>
<reference evidence="1 2" key="1">
    <citation type="submission" date="2020-05" db="EMBL/GenBank/DDBJ databases">
        <title>Identification and distribution of gene clusters putatively required for synthesis of sphingolipid metabolism inhibitors in phylogenetically diverse species of the filamentous fungus Fusarium.</title>
        <authorList>
            <person name="Kim H.-S."/>
            <person name="Busman M."/>
            <person name="Brown D.W."/>
            <person name="Divon H."/>
            <person name="Uhlig S."/>
            <person name="Proctor R.H."/>
        </authorList>
    </citation>
    <scope>NUCLEOTIDE SEQUENCE [LARGE SCALE GENOMIC DNA]</scope>
    <source>
        <strain evidence="1 2">NRRL 20693</strain>
    </source>
</reference>
<name>A0A8H5WMP5_FUSHE</name>
<comment type="caution">
    <text evidence="1">The sequence shown here is derived from an EMBL/GenBank/DDBJ whole genome shotgun (WGS) entry which is preliminary data.</text>
</comment>
<keyword evidence="2" id="KW-1185">Reference proteome</keyword>
<proteinExistence type="predicted"/>
<dbReference type="Pfam" id="PF14388">
    <property type="entry name" value="DUF4419"/>
    <property type="match status" value="1"/>
</dbReference>
<dbReference type="Proteomes" id="UP000567885">
    <property type="component" value="Unassembled WGS sequence"/>
</dbReference>
<dbReference type="PANTHER" id="PTHR31252:SF11">
    <property type="entry name" value="DUF4419 DOMAIN-CONTAINING PROTEIN"/>
    <property type="match status" value="1"/>
</dbReference>
<dbReference type="OrthoDB" id="9978173at2759"/>
<dbReference type="EMBL" id="JAAGWQ010000135">
    <property type="protein sequence ID" value="KAF5664295.1"/>
    <property type="molecule type" value="Genomic_DNA"/>
</dbReference>
<accession>A0A8H5WMP5</accession>
<evidence type="ECO:0000313" key="1">
    <source>
        <dbReference type="EMBL" id="KAF5664295.1"/>
    </source>
</evidence>
<dbReference type="PANTHER" id="PTHR31252">
    <property type="entry name" value="DUF4419 DOMAIN-CONTAINING PROTEIN"/>
    <property type="match status" value="1"/>
</dbReference>
<protein>
    <submittedName>
        <fullName evidence="1">Uncharacterized protein</fullName>
    </submittedName>
</protein>
<evidence type="ECO:0000313" key="2">
    <source>
        <dbReference type="Proteomes" id="UP000567885"/>
    </source>
</evidence>
<dbReference type="InterPro" id="IPR025533">
    <property type="entry name" value="DUF4419"/>
</dbReference>
<sequence length="396" mass="44869">MPITIPVASHPATSWVAKTKPSAEDLLAGVSRLDHKRCMRIIHSSFSAEGNIQNHHVSASKNGLVWAAYQAYSHHHHLTIRPEDIWFAIISQISFYINKNPESLRNRFVSSRDRKELAVTIPKSTKRPTYHVLAQLMNEEIVKNVEDPSLVDWILPSFSTTTGTDRVIASILFMRPTQKCVTQRQRLWCGIPSVTLLGKVKDYKQILNRLDKLEEMGAEPCRFAEMLRPILQHLILSFNEPKSCEVRKFWESIVDIDRSSGATRITGWITAFCYWYRSDQGEICTNQDDVSRWPRRTNIFVHGVSFLKVELWDIPAGFAAVPVRMTDVYRTYSCTMLAGSMGIQGIPGSEFDDFINSDGKLEIAEKPSHDEGVGPTLTGIRPLTGWIIVEDKPEGT</sequence>
<organism evidence="1 2">
    <name type="scientific">Fusarium heterosporum</name>
    <dbReference type="NCBI Taxonomy" id="42747"/>
    <lineage>
        <taxon>Eukaryota</taxon>
        <taxon>Fungi</taxon>
        <taxon>Dikarya</taxon>
        <taxon>Ascomycota</taxon>
        <taxon>Pezizomycotina</taxon>
        <taxon>Sordariomycetes</taxon>
        <taxon>Hypocreomycetidae</taxon>
        <taxon>Hypocreales</taxon>
        <taxon>Nectriaceae</taxon>
        <taxon>Fusarium</taxon>
        <taxon>Fusarium heterosporum species complex</taxon>
    </lineage>
</organism>
<dbReference type="AlphaFoldDB" id="A0A8H5WMP5"/>